<reference evidence="2 3" key="1">
    <citation type="submission" date="2020-11" db="EMBL/GenBank/DDBJ databases">
        <title>Taxonomic evaluation of the Bacillus sporothermodurans group of bacteria based on whole genome sequences.</title>
        <authorList>
            <person name="Fiedler G."/>
            <person name="Herbstmann A.-D."/>
            <person name="Doll E."/>
            <person name="Wenning M."/>
            <person name="Brinks E."/>
            <person name="Kabisch J."/>
            <person name="Breitenwieser F."/>
            <person name="Lappann M."/>
            <person name="Boehnlein C."/>
            <person name="Franz C."/>
        </authorList>
    </citation>
    <scope>NUCLEOTIDE SEQUENCE [LARGE SCALE GENOMIC DNA]</scope>
    <source>
        <strain evidence="2 3">JCM 19841</strain>
    </source>
</reference>
<dbReference type="RefSeq" id="WP_202778850.1">
    <property type="nucleotide sequence ID" value="NZ_CP065425.1"/>
</dbReference>
<protein>
    <recommendedName>
        <fullName evidence="4">Acid-soluble spore protein N</fullName>
    </recommendedName>
</protein>
<gene>
    <name evidence="2" type="ORF">I5776_02690</name>
</gene>
<dbReference type="EMBL" id="CP065425">
    <property type="protein sequence ID" value="QQZ09899.1"/>
    <property type="molecule type" value="Genomic_DNA"/>
</dbReference>
<organism evidence="2 3">
    <name type="scientific">Heyndrickxia vini</name>
    <dbReference type="NCBI Taxonomy" id="1476025"/>
    <lineage>
        <taxon>Bacteria</taxon>
        <taxon>Bacillati</taxon>
        <taxon>Bacillota</taxon>
        <taxon>Bacilli</taxon>
        <taxon>Bacillales</taxon>
        <taxon>Bacillaceae</taxon>
        <taxon>Heyndrickxia</taxon>
    </lineage>
</organism>
<evidence type="ECO:0000256" key="1">
    <source>
        <dbReference type="SAM" id="MobiDB-lite"/>
    </source>
</evidence>
<sequence>MMKNNKPKSTNTQKESGSLYNQSHAGHLPDYGGNDRDPNAKGFATKDK</sequence>
<evidence type="ECO:0000313" key="2">
    <source>
        <dbReference type="EMBL" id="QQZ09899.1"/>
    </source>
</evidence>
<feature type="region of interest" description="Disordered" evidence="1">
    <location>
        <begin position="1"/>
        <end position="48"/>
    </location>
</feature>
<feature type="compositionally biased region" description="Basic and acidic residues" evidence="1">
    <location>
        <begin position="33"/>
        <end position="48"/>
    </location>
</feature>
<evidence type="ECO:0000313" key="3">
    <source>
        <dbReference type="Proteomes" id="UP000595691"/>
    </source>
</evidence>
<dbReference type="Proteomes" id="UP000595691">
    <property type="component" value="Chromosome"/>
</dbReference>
<keyword evidence="3" id="KW-1185">Reference proteome</keyword>
<proteinExistence type="predicted"/>
<evidence type="ECO:0008006" key="4">
    <source>
        <dbReference type="Google" id="ProtNLM"/>
    </source>
</evidence>
<feature type="compositionally biased region" description="Polar residues" evidence="1">
    <location>
        <begin position="7"/>
        <end position="24"/>
    </location>
</feature>
<accession>A0ABX7E3V4</accession>
<name>A0ABX7E3V4_9BACI</name>